<evidence type="ECO:0000313" key="2">
    <source>
        <dbReference type="Proteomes" id="UP000031967"/>
    </source>
</evidence>
<gene>
    <name evidence="1" type="ORF">SD70_03780</name>
</gene>
<dbReference type="EMBL" id="JXAK01000004">
    <property type="protein sequence ID" value="KIL41990.1"/>
    <property type="molecule type" value="Genomic_DNA"/>
</dbReference>
<sequence length="96" mass="10334">MAVEIALHDHACGQEWNIPGAGIISGKEIIRLARMAAGSAKPVLPLGRIGLSLLGIFVPAMKEVAEMLYLTTESLLLSGEKYERFIGPIPATSFER</sequence>
<name>A0ABR5ALY8_9BACL</name>
<proteinExistence type="predicted"/>
<organism evidence="1 2">
    <name type="scientific">Gordoniibacillus kamchatkensis</name>
    <dbReference type="NCBI Taxonomy" id="1590651"/>
    <lineage>
        <taxon>Bacteria</taxon>
        <taxon>Bacillati</taxon>
        <taxon>Bacillota</taxon>
        <taxon>Bacilli</taxon>
        <taxon>Bacillales</taxon>
        <taxon>Paenibacillaceae</taxon>
        <taxon>Gordoniibacillus</taxon>
    </lineage>
</organism>
<comment type="caution">
    <text evidence="1">The sequence shown here is derived from an EMBL/GenBank/DDBJ whole genome shotgun (WGS) entry which is preliminary data.</text>
</comment>
<reference evidence="1 2" key="1">
    <citation type="submission" date="2014-12" db="EMBL/GenBank/DDBJ databases">
        <title>Draft genome sequence of Paenibacillus kamchatkensis strain B-2647.</title>
        <authorList>
            <person name="Karlyshev A.V."/>
            <person name="Kudryashova E.B."/>
        </authorList>
    </citation>
    <scope>NUCLEOTIDE SEQUENCE [LARGE SCALE GENOMIC DNA]</scope>
    <source>
        <strain evidence="1 2">VKM B-2647</strain>
    </source>
</reference>
<protein>
    <submittedName>
        <fullName evidence="1">Uncharacterized protein</fullName>
    </submittedName>
</protein>
<evidence type="ECO:0000313" key="1">
    <source>
        <dbReference type="EMBL" id="KIL41990.1"/>
    </source>
</evidence>
<accession>A0ABR5ALY8</accession>
<dbReference type="Proteomes" id="UP000031967">
    <property type="component" value="Unassembled WGS sequence"/>
</dbReference>
<keyword evidence="2" id="KW-1185">Reference proteome</keyword>